<dbReference type="PIRSF" id="PIRSF000127">
    <property type="entry name" value="Xanthine_DH"/>
    <property type="match status" value="1"/>
</dbReference>
<dbReference type="InterPro" id="IPR036010">
    <property type="entry name" value="2Fe-2S_ferredoxin-like_sf"/>
</dbReference>
<keyword evidence="3" id="KW-0560">Oxidoreductase</keyword>
<protein>
    <submittedName>
        <fullName evidence="5">Putative selenate reductase, molybdenum-binding subunit</fullName>
    </submittedName>
</protein>
<dbReference type="Gene3D" id="3.30.365.10">
    <property type="entry name" value="Aldehyde oxidase/xanthine dehydrogenase, molybdopterin binding domain"/>
    <property type="match status" value="4"/>
</dbReference>
<dbReference type="PATRIC" id="fig|1319815.3.peg.2292"/>
<dbReference type="RefSeq" id="WP_023051917.1">
    <property type="nucleotide sequence ID" value="NZ_CP173062.2"/>
</dbReference>
<gene>
    <name evidence="5" type="ORF">HMPREF0202_02385</name>
</gene>
<dbReference type="InterPro" id="IPR037165">
    <property type="entry name" value="AldOxase/xan_DH_Mopterin-bd_sf"/>
</dbReference>
<organism evidence="5 6">
    <name type="scientific">Cetobacterium somerae ATCC BAA-474</name>
    <dbReference type="NCBI Taxonomy" id="1319815"/>
    <lineage>
        <taxon>Bacteria</taxon>
        <taxon>Fusobacteriati</taxon>
        <taxon>Fusobacteriota</taxon>
        <taxon>Fusobacteriia</taxon>
        <taxon>Fusobacteriales</taxon>
        <taxon>Fusobacteriaceae</taxon>
        <taxon>Cetobacterium</taxon>
    </lineage>
</organism>
<proteinExistence type="inferred from homology"/>
<name>U7V7K0_9FUSO</name>
<dbReference type="InterPro" id="IPR000674">
    <property type="entry name" value="Ald_Oxase/Xan_DH_a/b"/>
</dbReference>
<dbReference type="GO" id="GO:0016491">
    <property type="term" value="F:oxidoreductase activity"/>
    <property type="evidence" value="ECO:0007669"/>
    <property type="project" value="UniProtKB-KW"/>
</dbReference>
<evidence type="ECO:0000256" key="1">
    <source>
        <dbReference type="ARBA" id="ARBA00006849"/>
    </source>
</evidence>
<evidence type="ECO:0000256" key="2">
    <source>
        <dbReference type="ARBA" id="ARBA00022505"/>
    </source>
</evidence>
<dbReference type="SUPFAM" id="SSF47741">
    <property type="entry name" value="CO dehydrogenase ISP C-domain like"/>
    <property type="match status" value="1"/>
</dbReference>
<accession>U7V7K0</accession>
<evidence type="ECO:0000313" key="5">
    <source>
        <dbReference type="EMBL" id="ERT67540.1"/>
    </source>
</evidence>
<dbReference type="PANTHER" id="PTHR11908">
    <property type="entry name" value="XANTHINE DEHYDROGENASE"/>
    <property type="match status" value="1"/>
</dbReference>
<dbReference type="GO" id="GO:0051536">
    <property type="term" value="F:iron-sulfur cluster binding"/>
    <property type="evidence" value="ECO:0007669"/>
    <property type="project" value="InterPro"/>
</dbReference>
<dbReference type="Pfam" id="PF01799">
    <property type="entry name" value="Fer2_2"/>
    <property type="match status" value="1"/>
</dbReference>
<evidence type="ECO:0000256" key="3">
    <source>
        <dbReference type="ARBA" id="ARBA00023002"/>
    </source>
</evidence>
<dbReference type="PANTHER" id="PTHR11908:SF132">
    <property type="entry name" value="ALDEHYDE OXIDASE 1-RELATED"/>
    <property type="match status" value="1"/>
</dbReference>
<comment type="similarity">
    <text evidence="1">Belongs to the xanthine dehydrogenase family.</text>
</comment>
<dbReference type="SUPFAM" id="SSF54665">
    <property type="entry name" value="CO dehydrogenase molybdoprotein N-domain-like"/>
    <property type="match status" value="1"/>
</dbReference>
<reference evidence="5 6" key="1">
    <citation type="submission" date="2013-08" db="EMBL/GenBank/DDBJ databases">
        <authorList>
            <person name="Weinstock G."/>
            <person name="Sodergren E."/>
            <person name="Wylie T."/>
            <person name="Fulton L."/>
            <person name="Fulton R."/>
            <person name="Fronick C."/>
            <person name="O'Laughlin M."/>
            <person name="Godfrey J."/>
            <person name="Miner T."/>
            <person name="Herter B."/>
            <person name="Appelbaum E."/>
            <person name="Cordes M."/>
            <person name="Lek S."/>
            <person name="Wollam A."/>
            <person name="Pepin K.H."/>
            <person name="Palsikar V.B."/>
            <person name="Mitreva M."/>
            <person name="Wilson R.K."/>
        </authorList>
    </citation>
    <scope>NUCLEOTIDE SEQUENCE [LARGE SCALE GENOMIC DNA]</scope>
    <source>
        <strain evidence="5 6">ATCC BAA-474</strain>
    </source>
</reference>
<dbReference type="Gene3D" id="3.10.20.30">
    <property type="match status" value="1"/>
</dbReference>
<evidence type="ECO:0000313" key="6">
    <source>
        <dbReference type="Proteomes" id="UP000017081"/>
    </source>
</evidence>
<dbReference type="SMART" id="SM01008">
    <property type="entry name" value="Ald_Xan_dh_C"/>
    <property type="match status" value="1"/>
</dbReference>
<dbReference type="InterPro" id="IPR016208">
    <property type="entry name" value="Ald_Oxase/xanthine_DH-like"/>
</dbReference>
<dbReference type="GO" id="GO:0005506">
    <property type="term" value="F:iron ion binding"/>
    <property type="evidence" value="ECO:0007669"/>
    <property type="project" value="InterPro"/>
</dbReference>
<dbReference type="Gene3D" id="3.90.1170.50">
    <property type="entry name" value="Aldehyde oxidase/xanthine dehydrogenase, a/b hammerhead"/>
    <property type="match status" value="1"/>
</dbReference>
<evidence type="ECO:0000259" key="4">
    <source>
        <dbReference type="SMART" id="SM01008"/>
    </source>
</evidence>
<dbReference type="Pfam" id="PF01315">
    <property type="entry name" value="Ald_Xan_dh_C"/>
    <property type="match status" value="1"/>
</dbReference>
<feature type="domain" description="Aldehyde oxidase/xanthine dehydrogenase a/b hammerhead" evidence="4">
    <location>
        <begin position="184"/>
        <end position="296"/>
    </location>
</feature>
<dbReference type="InterPro" id="IPR002888">
    <property type="entry name" value="2Fe-2S-bd"/>
</dbReference>
<dbReference type="EMBL" id="AXZF01000112">
    <property type="protein sequence ID" value="ERT67540.1"/>
    <property type="molecule type" value="Genomic_DNA"/>
</dbReference>
<dbReference type="InterPro" id="IPR046867">
    <property type="entry name" value="AldOxase/xan_DH_MoCoBD2"/>
</dbReference>
<dbReference type="Proteomes" id="UP000017081">
    <property type="component" value="Unassembled WGS sequence"/>
</dbReference>
<dbReference type="HOGENOM" id="CLU_001681_2_3_0"/>
<dbReference type="STRING" id="1319815.HMPREF0202_02385"/>
<keyword evidence="2" id="KW-0500">Molybdenum</keyword>
<dbReference type="SUPFAM" id="SSF54292">
    <property type="entry name" value="2Fe-2S ferredoxin-like"/>
    <property type="match status" value="1"/>
</dbReference>
<dbReference type="InterPro" id="IPR036884">
    <property type="entry name" value="2Fe-2S-bd_dom_sf"/>
</dbReference>
<dbReference type="SUPFAM" id="SSF56003">
    <property type="entry name" value="Molybdenum cofactor-binding domain"/>
    <property type="match status" value="1"/>
</dbReference>
<keyword evidence="6" id="KW-1185">Reference proteome</keyword>
<comment type="caution">
    <text evidence="5">The sequence shown here is derived from an EMBL/GenBank/DDBJ whole genome shotgun (WGS) entry which is preliminary data.</text>
</comment>
<dbReference type="InterPro" id="IPR008274">
    <property type="entry name" value="AldOxase/xan_DH_MoCoBD1"/>
</dbReference>
<dbReference type="InterPro" id="IPR012675">
    <property type="entry name" value="Beta-grasp_dom_sf"/>
</dbReference>
<sequence>MDKIKFKLNGVEKEFFGDKCQSAKVFLRNQGILSMREGCDGDGNCGLCNIILDGQTVNSCLLLVGQIEGREIYTVEFFSDKKKIDTLQEAMILAGVIQCGYCSPSIYLALKTLLDNVEKPTREDISDALSSILCRCTGYEQMYDVIDIYKKLLAGEKIERANSEKEMRVIGKSVCKIDSPKLVKGEKAFVEDFVASDACFLKVLGSPHASAYVTKIDVSKAEKLPGVVYILTHENSPKTVYGRSGQSYPEPSPYDRRLIGQKVYHEGDRVAAVVAESLEIAEKAIELIEVEYEVLKPVVTLEDAMSGEILVHGGPVYFKDGNLRGYEEHNAKADPRETPIFWNFPIGGDQRTNMVAKTGGKMGDVELAFSKSDAIIEREYRTKKVHCCPSEPHVCYTEIVDGRLVVHASTQVPGHARRIISSILGISENKIRVIKEAVGGGFGVKQDVLMEDLASYLTWITGKSIYYRYSREEEFIAATSRHDMKIKVKLGANKDGKLNAIQMNVYSNTGAFGNHCMTVSKNSCAVPLPLFNVENIKFDIDIFYSNLPNAGAYRGYGAPQGTYALMTCIAELAKEIGVDYLDILRKNTVRSGDAMELLAQMAEVGKGSAEIIESCGLIDTIEKAAKMIDWRNKKESGKPHIKVGQGVAIVQQKSGIPNVDTGNAIIKQLNDGTFIVHMGGTDLGTGMNTIAVQAVSEHLKLDMDKIHIIAADTDNTPFDVGAYASSGTHFSIGAVLNASKKMENKMLESASFYMNEPKEDLKLVYPMKIVGKNSEMSYADLAFKTQSGKGCGQLIANANFTTHLHAFPYATHICEVEVNTNTGEVNVTKYYAIHDCGVPMNPVLAKGQIFGAVIQSIGHSLYEEMIFDKDGHMLNANFMDYKVAKIKDIPKDFRVEFVETYEDKEEYGPRKSVGELSINGASPAIATAIHDAVGVWIREWPFTPEKILKELGKI</sequence>
<dbReference type="Pfam" id="PF02738">
    <property type="entry name" value="MoCoBD_1"/>
    <property type="match status" value="1"/>
</dbReference>
<dbReference type="AlphaFoldDB" id="U7V7K0"/>
<dbReference type="Pfam" id="PF20256">
    <property type="entry name" value="MoCoBD_2"/>
    <property type="match status" value="1"/>
</dbReference>
<dbReference type="eggNOG" id="COG1529">
    <property type="taxonomic scope" value="Bacteria"/>
</dbReference>
<dbReference type="Gene3D" id="1.10.150.120">
    <property type="entry name" value="[2Fe-2S]-binding domain"/>
    <property type="match status" value="1"/>
</dbReference>
<dbReference type="InterPro" id="IPR036856">
    <property type="entry name" value="Ald_Oxase/Xan_DH_a/b_sf"/>
</dbReference>